<keyword evidence="4 7" id="KW-0812">Transmembrane</keyword>
<keyword evidence="6 7" id="KW-0472">Membrane</keyword>
<keyword evidence="5 7" id="KW-1133">Transmembrane helix</keyword>
<evidence type="ECO:0000256" key="4">
    <source>
        <dbReference type="ARBA" id="ARBA00022692"/>
    </source>
</evidence>
<feature type="domain" description="ABC3 transporter permease C-terminal" evidence="8">
    <location>
        <begin position="281"/>
        <end position="401"/>
    </location>
</feature>
<dbReference type="InterPro" id="IPR003838">
    <property type="entry name" value="ABC3_permease_C"/>
</dbReference>
<protein>
    <submittedName>
        <fullName evidence="9">ABC transport system permease protein</fullName>
    </submittedName>
</protein>
<feature type="transmembrane region" description="Helical" evidence="7">
    <location>
        <begin position="27"/>
        <end position="48"/>
    </location>
</feature>
<evidence type="ECO:0000313" key="9">
    <source>
        <dbReference type="EMBL" id="VUX45429.1"/>
    </source>
</evidence>
<dbReference type="EMBL" id="UXAT02000004">
    <property type="protein sequence ID" value="VUX45429.1"/>
    <property type="molecule type" value="Genomic_DNA"/>
</dbReference>
<evidence type="ECO:0000256" key="5">
    <source>
        <dbReference type="ARBA" id="ARBA00022989"/>
    </source>
</evidence>
<evidence type="ECO:0000259" key="8">
    <source>
        <dbReference type="Pfam" id="PF02687"/>
    </source>
</evidence>
<keyword evidence="10" id="KW-1185">Reference proteome</keyword>
<comment type="caution">
    <text evidence="9">The sequence shown here is derived from an EMBL/GenBank/DDBJ whole genome shotgun (WGS) entry which is preliminary data.</text>
</comment>
<evidence type="ECO:0000256" key="1">
    <source>
        <dbReference type="ARBA" id="ARBA00004651"/>
    </source>
</evidence>
<dbReference type="PANTHER" id="PTHR30489">
    <property type="entry name" value="LIPOPROTEIN-RELEASING SYSTEM TRANSMEMBRANE PROTEIN LOLE"/>
    <property type="match status" value="1"/>
</dbReference>
<dbReference type="Proteomes" id="UP000326641">
    <property type="component" value="Unassembled WGS sequence"/>
</dbReference>
<feature type="transmembrane region" description="Helical" evidence="7">
    <location>
        <begin position="369"/>
        <end position="394"/>
    </location>
</feature>
<comment type="subcellular location">
    <subcellularLocation>
        <location evidence="1">Cell membrane</location>
        <topology evidence="1">Multi-pass membrane protein</topology>
    </subcellularLocation>
</comment>
<keyword evidence="3" id="KW-1003">Cell membrane</keyword>
<reference evidence="9" key="1">
    <citation type="submission" date="2018-11" db="EMBL/GenBank/DDBJ databases">
        <authorList>
            <person name="Onetto C."/>
        </authorList>
    </citation>
    <scope>NUCLEOTIDE SEQUENCE [LARGE SCALE GENOMIC DNA]</scope>
</reference>
<evidence type="ECO:0000313" key="10">
    <source>
        <dbReference type="Proteomes" id="UP000326641"/>
    </source>
</evidence>
<dbReference type="PANTHER" id="PTHR30489:SF0">
    <property type="entry name" value="LIPOPROTEIN-RELEASING SYSTEM TRANSMEMBRANE PROTEIN LOLE"/>
    <property type="match status" value="1"/>
</dbReference>
<dbReference type="AlphaFoldDB" id="A0A564WBC3"/>
<dbReference type="Pfam" id="PF02687">
    <property type="entry name" value="FtsX"/>
    <property type="match status" value="1"/>
</dbReference>
<dbReference type="InterPro" id="IPR051447">
    <property type="entry name" value="Lipoprotein-release_system"/>
</dbReference>
<evidence type="ECO:0000256" key="3">
    <source>
        <dbReference type="ARBA" id="ARBA00022475"/>
    </source>
</evidence>
<evidence type="ECO:0000256" key="2">
    <source>
        <dbReference type="ARBA" id="ARBA00005236"/>
    </source>
</evidence>
<proteinExistence type="inferred from homology"/>
<feature type="transmembrane region" description="Helical" evidence="7">
    <location>
        <begin position="277"/>
        <end position="302"/>
    </location>
</feature>
<evidence type="ECO:0000256" key="6">
    <source>
        <dbReference type="ARBA" id="ARBA00023136"/>
    </source>
</evidence>
<evidence type="ECO:0000256" key="7">
    <source>
        <dbReference type="SAM" id="Phobius"/>
    </source>
</evidence>
<comment type="similarity">
    <text evidence="2">Belongs to the ABC-4 integral membrane protein family. LolC/E subfamily.</text>
</comment>
<organism evidence="9 10">
    <name type="scientific">Candidatus Defluviicoccus seviourii</name>
    <dbReference type="NCBI Taxonomy" id="2565273"/>
    <lineage>
        <taxon>Bacteria</taxon>
        <taxon>Pseudomonadati</taxon>
        <taxon>Pseudomonadota</taxon>
        <taxon>Alphaproteobacteria</taxon>
        <taxon>Rhodospirillales</taxon>
        <taxon>Rhodospirillaceae</taxon>
        <taxon>Defluviicoccus</taxon>
    </lineage>
</organism>
<dbReference type="GO" id="GO:0098797">
    <property type="term" value="C:plasma membrane protein complex"/>
    <property type="evidence" value="ECO:0007669"/>
    <property type="project" value="TreeGrafter"/>
</dbReference>
<gene>
    <name evidence="9" type="ORF">DF3PA_120031</name>
</gene>
<accession>A0A564WBC3</accession>
<feature type="transmembrane region" description="Helical" evidence="7">
    <location>
        <begin position="323"/>
        <end position="349"/>
    </location>
</feature>
<name>A0A564WBC3_9PROT</name>
<dbReference type="GO" id="GO:0044874">
    <property type="term" value="P:lipoprotein localization to outer membrane"/>
    <property type="evidence" value="ECO:0007669"/>
    <property type="project" value="TreeGrafter"/>
</dbReference>
<sequence length="408" mass="43628">MATKGIGRQWRETAILAWRDFVHEWRVSLCLVFALSAVLAPLLVLFGLRTGIVTTMTERLQADPRNLELVIRGNHRFDQRWLDTLAARADVGFAVPRTRTLAATLTLEADGRFLHDIDLIPTAAGDPLLAGAPTPAGLHDVLVTHTAGAKLGVGPGSRVDGLITRRIDTRAEAVRVPLTVVAVLPETVISGDAVFASTALLFATEDYRDGARVPELGADTGIGERPRERRFANVRLYARGLSDVAPLALQLRGDGLDVVTRAKEIASVQAIGRVLTLIFAVLAAIAAGGYLLSLAASVWATVERKRKEIALLRLIGLRSGPLIGFPVVQALLVATGGIIVSGVLYLIVATAFNRLFAAELAEREFVCRLFVGDALAAALLTVVLAIAAAVVGGYRATRIDPAERLREL</sequence>